<dbReference type="GO" id="GO:0005634">
    <property type="term" value="C:nucleus"/>
    <property type="evidence" value="ECO:0007669"/>
    <property type="project" value="UniProtKB-SubCell"/>
</dbReference>
<dbReference type="InterPro" id="IPR036864">
    <property type="entry name" value="Zn2-C6_fun-type_DNA-bd_sf"/>
</dbReference>
<keyword evidence="3" id="KW-0238">DNA-binding</keyword>
<dbReference type="AlphaFoldDB" id="A0AAD6CF55"/>
<accession>A0AAD6CF55</accession>
<evidence type="ECO:0000256" key="5">
    <source>
        <dbReference type="ARBA" id="ARBA00023242"/>
    </source>
</evidence>
<keyword evidence="5" id="KW-0539">Nucleus</keyword>
<dbReference type="GO" id="GO:0000976">
    <property type="term" value="F:transcription cis-regulatory region binding"/>
    <property type="evidence" value="ECO:0007669"/>
    <property type="project" value="TreeGrafter"/>
</dbReference>
<dbReference type="SUPFAM" id="SSF57701">
    <property type="entry name" value="Zn2/Cys6 DNA-binding domain"/>
    <property type="match status" value="1"/>
</dbReference>
<evidence type="ECO:0000313" key="8">
    <source>
        <dbReference type="EMBL" id="KAJ5464329.1"/>
    </source>
</evidence>
<evidence type="ECO:0000313" key="9">
    <source>
        <dbReference type="Proteomes" id="UP001213681"/>
    </source>
</evidence>
<evidence type="ECO:0000256" key="3">
    <source>
        <dbReference type="ARBA" id="ARBA00023125"/>
    </source>
</evidence>
<name>A0AAD6CF55_9EURO</name>
<dbReference type="GO" id="GO:0008270">
    <property type="term" value="F:zinc ion binding"/>
    <property type="evidence" value="ECO:0007669"/>
    <property type="project" value="InterPro"/>
</dbReference>
<evidence type="ECO:0000256" key="4">
    <source>
        <dbReference type="ARBA" id="ARBA00023163"/>
    </source>
</evidence>
<reference evidence="8" key="2">
    <citation type="journal article" date="2023" name="IMA Fungus">
        <title>Comparative genomic study of the Penicillium genus elucidates a diverse pangenome and 15 lateral gene transfer events.</title>
        <authorList>
            <person name="Petersen C."/>
            <person name="Sorensen T."/>
            <person name="Nielsen M.R."/>
            <person name="Sondergaard T.E."/>
            <person name="Sorensen J.L."/>
            <person name="Fitzpatrick D.A."/>
            <person name="Frisvad J.C."/>
            <person name="Nielsen K.L."/>
        </authorList>
    </citation>
    <scope>NUCLEOTIDE SEQUENCE</scope>
    <source>
        <strain evidence="8">IBT 16125</strain>
    </source>
</reference>
<dbReference type="PANTHER" id="PTHR37534">
    <property type="entry name" value="TRANSCRIPTIONAL ACTIVATOR PROTEIN UGA3"/>
    <property type="match status" value="1"/>
</dbReference>
<sequence>MPENCDLELRTPSKKGNKSFNGCWTCRQRSIRCDENKPQCFKCINANRECEGFDVRLTWLTITPEQLCQRQAASQWGSRDLFSRRDNDGDEKTPSQPKRRHIPSRTMFNVNLPSYNEVELDTVLYEVQVNSEQHDHARPLQQGPFGVFRLEPQSTVTPHANSPLFATAVPAAPTPDDPRYTRDDAFTFTQRGVDDDGALHDAPSSAPGHLSPQSNLSTGLVSTDYLTPSQTAISWHSPLAVSTQSDVDSSLKLCELLHHWKRYLSRLMIPFATENPYVTIITPMIESTNPDQMSPANSAVFWSIMTASAFSKARMVQDSSEYTKLGEAYYSKTLNLLSLCFCTQEAHQGLAVLAAITMSSLIDVFRPLPDSRESWQLHLQAGRSWIRSQELDLPSQDPNASILIELILLLEVLGFSSKAKATPSVHDSFLSLKYSTTDRFRLKVPVLHDSYQLERMFGLPLNVFECIIWTNILVQKGTLASQEDIEALGFQITSSNPEFFHHYSSDAPDAYARMCVRYLFYYACEVYFERQVLHTPVADVQWIVKAAFPYIRGILSHDHELQGPCLSWPIFIIAAEATDPEVCKTTIAFFELDWPRKIGNYSAAKEVLLEVQRRQKESHPVDPFFHWTEVMDELGLDILLV</sequence>
<dbReference type="Pfam" id="PF00172">
    <property type="entry name" value="Zn_clus"/>
    <property type="match status" value="1"/>
</dbReference>
<feature type="compositionally biased region" description="Basic and acidic residues" evidence="6">
    <location>
        <begin position="81"/>
        <end position="93"/>
    </location>
</feature>
<dbReference type="EMBL" id="JAPVEA010000001">
    <property type="protein sequence ID" value="KAJ5464329.1"/>
    <property type="molecule type" value="Genomic_DNA"/>
</dbReference>
<comment type="subcellular location">
    <subcellularLocation>
        <location evidence="1">Nucleus</location>
    </subcellularLocation>
</comment>
<dbReference type="GeneID" id="81593652"/>
<dbReference type="PANTHER" id="PTHR37534:SF49">
    <property type="entry name" value="LYSINE BIOSYNTHESIS REGULATORY PROTEIN LYS14"/>
    <property type="match status" value="1"/>
</dbReference>
<proteinExistence type="predicted"/>
<keyword evidence="9" id="KW-1185">Reference proteome</keyword>
<dbReference type="SMART" id="SM00066">
    <property type="entry name" value="GAL4"/>
    <property type="match status" value="1"/>
</dbReference>
<comment type="caution">
    <text evidence="8">The sequence shown here is derived from an EMBL/GenBank/DDBJ whole genome shotgun (WGS) entry which is preliminary data.</text>
</comment>
<dbReference type="GO" id="GO:0000981">
    <property type="term" value="F:DNA-binding transcription factor activity, RNA polymerase II-specific"/>
    <property type="evidence" value="ECO:0007669"/>
    <property type="project" value="InterPro"/>
</dbReference>
<protein>
    <recommendedName>
        <fullName evidence="7">Zn(2)-C6 fungal-type domain-containing protein</fullName>
    </recommendedName>
</protein>
<evidence type="ECO:0000256" key="2">
    <source>
        <dbReference type="ARBA" id="ARBA00023015"/>
    </source>
</evidence>
<dbReference type="CDD" id="cd00067">
    <property type="entry name" value="GAL4"/>
    <property type="match status" value="1"/>
</dbReference>
<reference evidence="8" key="1">
    <citation type="submission" date="2022-12" db="EMBL/GenBank/DDBJ databases">
        <authorList>
            <person name="Petersen C."/>
        </authorList>
    </citation>
    <scope>NUCLEOTIDE SEQUENCE</scope>
    <source>
        <strain evidence="8">IBT 16125</strain>
    </source>
</reference>
<dbReference type="GO" id="GO:0045944">
    <property type="term" value="P:positive regulation of transcription by RNA polymerase II"/>
    <property type="evidence" value="ECO:0007669"/>
    <property type="project" value="TreeGrafter"/>
</dbReference>
<keyword evidence="4" id="KW-0804">Transcription</keyword>
<evidence type="ECO:0000256" key="6">
    <source>
        <dbReference type="SAM" id="MobiDB-lite"/>
    </source>
</evidence>
<organism evidence="8 9">
    <name type="scientific">Penicillium daleae</name>
    <dbReference type="NCBI Taxonomy" id="63821"/>
    <lineage>
        <taxon>Eukaryota</taxon>
        <taxon>Fungi</taxon>
        <taxon>Dikarya</taxon>
        <taxon>Ascomycota</taxon>
        <taxon>Pezizomycotina</taxon>
        <taxon>Eurotiomycetes</taxon>
        <taxon>Eurotiomycetidae</taxon>
        <taxon>Eurotiales</taxon>
        <taxon>Aspergillaceae</taxon>
        <taxon>Penicillium</taxon>
    </lineage>
</organism>
<dbReference type="Proteomes" id="UP001213681">
    <property type="component" value="Unassembled WGS sequence"/>
</dbReference>
<feature type="region of interest" description="Disordered" evidence="6">
    <location>
        <begin position="192"/>
        <end position="214"/>
    </location>
</feature>
<dbReference type="InterPro" id="IPR021858">
    <property type="entry name" value="Fun_TF"/>
</dbReference>
<feature type="region of interest" description="Disordered" evidence="6">
    <location>
        <begin position="79"/>
        <end position="102"/>
    </location>
</feature>
<feature type="domain" description="Zn(2)-C6 fungal-type" evidence="7">
    <location>
        <begin position="22"/>
        <end position="50"/>
    </location>
</feature>
<dbReference type="Gene3D" id="4.10.240.10">
    <property type="entry name" value="Zn(2)-C6 fungal-type DNA-binding domain"/>
    <property type="match status" value="1"/>
</dbReference>
<gene>
    <name evidence="8" type="ORF">N7458_000015</name>
</gene>
<dbReference type="RefSeq" id="XP_056771176.1">
    <property type="nucleotide sequence ID" value="XM_056903409.1"/>
</dbReference>
<dbReference type="InterPro" id="IPR001138">
    <property type="entry name" value="Zn2Cys6_DnaBD"/>
</dbReference>
<dbReference type="Pfam" id="PF11951">
    <property type="entry name" value="Fungal_trans_2"/>
    <property type="match status" value="1"/>
</dbReference>
<dbReference type="PROSITE" id="PS50048">
    <property type="entry name" value="ZN2_CY6_FUNGAL_2"/>
    <property type="match status" value="1"/>
</dbReference>
<evidence type="ECO:0000256" key="1">
    <source>
        <dbReference type="ARBA" id="ARBA00004123"/>
    </source>
</evidence>
<evidence type="ECO:0000259" key="7">
    <source>
        <dbReference type="PROSITE" id="PS50048"/>
    </source>
</evidence>
<keyword evidence="2" id="KW-0805">Transcription regulation</keyword>